<dbReference type="PROSITE" id="PS51186">
    <property type="entry name" value="GNAT"/>
    <property type="match status" value="1"/>
</dbReference>
<evidence type="ECO:0000259" key="3">
    <source>
        <dbReference type="PROSITE" id="PS51186"/>
    </source>
</evidence>
<evidence type="ECO:0000256" key="2">
    <source>
        <dbReference type="ARBA" id="ARBA00023315"/>
    </source>
</evidence>
<protein>
    <submittedName>
        <fullName evidence="4">GNAT family N-acetyltransferase</fullName>
    </submittedName>
</protein>
<dbReference type="Proteomes" id="UP001482513">
    <property type="component" value="Unassembled WGS sequence"/>
</dbReference>
<comment type="caution">
    <text evidence="4">The sequence shown here is derived from an EMBL/GenBank/DDBJ whole genome shotgun (WGS) entry which is preliminary data.</text>
</comment>
<evidence type="ECO:0000256" key="1">
    <source>
        <dbReference type="ARBA" id="ARBA00022679"/>
    </source>
</evidence>
<reference evidence="4 5" key="1">
    <citation type="submission" date="2022-04" db="EMBL/GenBank/DDBJ databases">
        <title>Positive selection, recombination, and allopatry shape intraspecific diversity of widespread and dominant cyanobacteria.</title>
        <authorList>
            <person name="Wei J."/>
            <person name="Shu W."/>
            <person name="Hu C."/>
        </authorList>
    </citation>
    <scope>NUCLEOTIDE SEQUENCE [LARGE SCALE GENOMIC DNA]</scope>
    <source>
        <strain evidence="4 5">DQ-A4</strain>
    </source>
</reference>
<proteinExistence type="predicted"/>
<gene>
    <name evidence="4" type="ORF">NC992_07095</name>
</gene>
<evidence type="ECO:0000313" key="5">
    <source>
        <dbReference type="Proteomes" id="UP001482513"/>
    </source>
</evidence>
<dbReference type="RefSeq" id="WP_190696454.1">
    <property type="nucleotide sequence ID" value="NZ_JAMPKX010000002.1"/>
</dbReference>
<accession>A0ABV0K1Q3</accession>
<name>A0ABV0K1Q3_9CYAN</name>
<organism evidence="4 5">
    <name type="scientific">Leptolyngbya subtilissima DQ-A4</name>
    <dbReference type="NCBI Taxonomy" id="2933933"/>
    <lineage>
        <taxon>Bacteria</taxon>
        <taxon>Bacillati</taxon>
        <taxon>Cyanobacteriota</taxon>
        <taxon>Cyanophyceae</taxon>
        <taxon>Leptolyngbyales</taxon>
        <taxon>Leptolyngbyaceae</taxon>
        <taxon>Leptolyngbya group</taxon>
        <taxon>Leptolyngbya</taxon>
    </lineage>
</organism>
<dbReference type="InterPro" id="IPR000182">
    <property type="entry name" value="GNAT_dom"/>
</dbReference>
<feature type="domain" description="N-acetyltransferase" evidence="3">
    <location>
        <begin position="3"/>
        <end position="140"/>
    </location>
</feature>
<keyword evidence="5" id="KW-1185">Reference proteome</keyword>
<evidence type="ECO:0000313" key="4">
    <source>
        <dbReference type="EMBL" id="MEP0946632.1"/>
    </source>
</evidence>
<dbReference type="InterPro" id="IPR016181">
    <property type="entry name" value="Acyl_CoA_acyltransferase"/>
</dbReference>
<dbReference type="Gene3D" id="3.40.630.30">
    <property type="match status" value="1"/>
</dbReference>
<dbReference type="Pfam" id="PF00583">
    <property type="entry name" value="Acetyltransf_1"/>
    <property type="match status" value="1"/>
</dbReference>
<dbReference type="PANTHER" id="PTHR43626:SF4">
    <property type="entry name" value="GCN5-RELATED N-ACETYLTRANSFERASE 2, CHLOROPLASTIC"/>
    <property type="match status" value="1"/>
</dbReference>
<dbReference type="SUPFAM" id="SSF55729">
    <property type="entry name" value="Acyl-CoA N-acyltransferases (Nat)"/>
    <property type="match status" value="1"/>
</dbReference>
<dbReference type="PANTHER" id="PTHR43626">
    <property type="entry name" value="ACYL-COA N-ACYLTRANSFERASE"/>
    <property type="match status" value="1"/>
</dbReference>
<dbReference type="CDD" id="cd04301">
    <property type="entry name" value="NAT_SF"/>
    <property type="match status" value="1"/>
</dbReference>
<dbReference type="EMBL" id="JAMPKX010000002">
    <property type="protein sequence ID" value="MEP0946632.1"/>
    <property type="molecule type" value="Genomic_DNA"/>
</dbReference>
<keyword evidence="2" id="KW-0012">Acyltransferase</keyword>
<dbReference type="InterPro" id="IPR045039">
    <property type="entry name" value="NSI-like"/>
</dbReference>
<keyword evidence="1" id="KW-0808">Transferase</keyword>
<sequence length="140" mass="16195">MFTVIHQLTSAQVEQLHQMYLQEWWSNKRALADVSPLLANSDLLFGLWDEEAQRLAGFCRVLTDWVYRAIVFDVIVAADYRGQGLGAKLIEHVTTHPRIAQVECIQLFCTPEMQPFYEKHGFGQAEQLLMVRPCEVRSRE</sequence>